<dbReference type="AlphaFoldDB" id="A0A7I7VMG5"/>
<gene>
    <name evidence="1" type="ORF">MDOR_04190</name>
</gene>
<name>A0A7I7VMG5_9MYCO</name>
<accession>A0A7I7VMG5</accession>
<dbReference type="Proteomes" id="UP000467201">
    <property type="component" value="Chromosome"/>
</dbReference>
<proteinExistence type="predicted"/>
<dbReference type="EMBL" id="AP022605">
    <property type="protein sequence ID" value="BBZ06250.1"/>
    <property type="molecule type" value="Genomic_DNA"/>
</dbReference>
<sequence>MWSWRTAAEAAPLRAGRVPTAAYHARNPAAEFCRIPDHRRMSGGEPGLALGEDFHADPLRALATGEQER</sequence>
<organism evidence="1 2">
    <name type="scientific">Mycolicibacterium doricum</name>
    <dbReference type="NCBI Taxonomy" id="126673"/>
    <lineage>
        <taxon>Bacteria</taxon>
        <taxon>Bacillati</taxon>
        <taxon>Actinomycetota</taxon>
        <taxon>Actinomycetes</taxon>
        <taxon>Mycobacteriales</taxon>
        <taxon>Mycobacteriaceae</taxon>
        <taxon>Mycolicibacterium</taxon>
    </lineage>
</organism>
<evidence type="ECO:0000313" key="2">
    <source>
        <dbReference type="Proteomes" id="UP000467201"/>
    </source>
</evidence>
<evidence type="ECO:0000313" key="1">
    <source>
        <dbReference type="EMBL" id="BBZ06250.1"/>
    </source>
</evidence>
<reference evidence="1 2" key="1">
    <citation type="journal article" date="2019" name="Emerg. Microbes Infect.">
        <title>Comprehensive subspecies identification of 175 nontuberculous mycobacteria species based on 7547 genomic profiles.</title>
        <authorList>
            <person name="Matsumoto Y."/>
            <person name="Kinjo T."/>
            <person name="Motooka D."/>
            <person name="Nabeya D."/>
            <person name="Jung N."/>
            <person name="Uechi K."/>
            <person name="Horii T."/>
            <person name="Iida T."/>
            <person name="Fujita J."/>
            <person name="Nakamura S."/>
        </authorList>
    </citation>
    <scope>NUCLEOTIDE SEQUENCE [LARGE SCALE GENOMIC DNA]</scope>
    <source>
        <strain evidence="1 2">JCM 12405</strain>
    </source>
</reference>
<protein>
    <submittedName>
        <fullName evidence="1">Uncharacterized protein</fullName>
    </submittedName>
</protein>
<dbReference type="KEGG" id="mdr:MDOR_04190"/>